<evidence type="ECO:0000256" key="3">
    <source>
        <dbReference type="ARBA" id="ARBA00022833"/>
    </source>
</evidence>
<protein>
    <recommendedName>
        <fullName evidence="7">THAP-type domain-containing protein</fullName>
    </recommendedName>
</protein>
<feature type="compositionally biased region" description="Basic residues" evidence="6">
    <location>
        <begin position="184"/>
        <end position="197"/>
    </location>
</feature>
<proteinExistence type="predicted"/>
<feature type="domain" description="THAP-type" evidence="7">
    <location>
        <begin position="1"/>
        <end position="84"/>
    </location>
</feature>
<evidence type="ECO:0000256" key="1">
    <source>
        <dbReference type="ARBA" id="ARBA00022723"/>
    </source>
</evidence>
<dbReference type="InterPro" id="IPR048367">
    <property type="entry name" value="TNP-like_RNaseH_C"/>
</dbReference>
<dbReference type="SUPFAM" id="SSF57716">
    <property type="entry name" value="Glucocorticoid receptor-like (DNA-binding domain)"/>
    <property type="match status" value="1"/>
</dbReference>
<dbReference type="InterPro" id="IPR048366">
    <property type="entry name" value="TNP-like_GBD"/>
</dbReference>
<evidence type="ECO:0000313" key="10">
    <source>
        <dbReference type="Proteomes" id="UP001314205"/>
    </source>
</evidence>
<evidence type="ECO:0000256" key="4">
    <source>
        <dbReference type="ARBA" id="ARBA00023125"/>
    </source>
</evidence>
<evidence type="ECO:0000313" key="8">
    <source>
        <dbReference type="EMBL" id="CAK1593754.1"/>
    </source>
</evidence>
<feature type="region of interest" description="Disordered" evidence="6">
    <location>
        <begin position="182"/>
        <end position="202"/>
    </location>
</feature>
<sequence>MSQNSCCVPGCLVTKSDGIPLHRFPNPDLNTEKFNTWISKIGGHVATMDVSDVYSNRRVCHKHFEEIYKYPRNRLCKLAIPALYLPAQAVPDVEITAPAQPLILNVRESQSEMQMRDHLLTESVTMPHQPSTSGVQVTLLDIEIREQLHAESVTMPAHAVSSTCCAQETLLDIEMRGCEEYGKQKGHNKQHKRKSTKPKGPYVPLTKLKQFNSILKQLKKCEDNKMILKRKYILAKKMTRTTAFEIVSSKMSATAKIFCQMQASQSGKKKHGRRFTLDEKILALSLYKPAPKAYRLLSNLCVLPSKRTLQNLLHNFDLNPGVNELIFDNLKNRVSKLPDNYKYCSLLFDEMAIGTGLTYDKKKDKILGFVDNGEKIECEFCDHVLVFMIRGIVKKYKQPIAYYYCSGSTKAVELKVHINNIVKKVQKTGLKVVATICDQGTSNVAAITMLIKETQEVYVRNGKIYREGFFKVGNDKIFPLYDPPHLIKGIRNNLITKDLKYTMKGKECTAKWSHIVQLYNRCPGYRGVKLVPKLTAHHVLPHLIPKMRVKHCTQVFSQSVGVGLACMAELGALDKSSYETADLLLFFDDLFDSVNGSFSEIIGGKKYRAAVTPTSPHHNLWNYSIPILKSMKFVSSNSRGVVPSLSSWIQTIENFKNIVKFLNSKGINSLLLRNFNQDPLENFFGAIRAHGYSNIMPTSSAFEGAFKTLLINNITSSHSVGSNCEKDDSVCLQSLKCFLINPKDNNTATECEDEVDYAHLYIDPINTDALLASKTPMDIEKCAAIGYCSGWIAQLAKKHVFKNCITCRHDLEAEDLLNFHKFIKMKEYENKKWLCYPTRALFDFFAQVEHISIEILKDRAKNYISKYIKLIMTVNLNFNFLTCLLHKNDLTDYLINKSTFFFINNWCKDVNNVLTGKITFWDVNDPMKEKAHRHYSKNKGRKRIRQNNVSVINSTRLNL</sequence>
<dbReference type="Proteomes" id="UP001314205">
    <property type="component" value="Unassembled WGS sequence"/>
</dbReference>
<dbReference type="Pfam" id="PF05485">
    <property type="entry name" value="THAP"/>
    <property type="match status" value="1"/>
</dbReference>
<gene>
    <name evidence="8" type="ORF">PARMNEM_LOCUS13499</name>
    <name evidence="9" type="ORF">PARMNEM_LOCUS13500</name>
</gene>
<keyword evidence="3" id="KW-0862">Zinc</keyword>
<evidence type="ECO:0000259" key="7">
    <source>
        <dbReference type="PROSITE" id="PS50950"/>
    </source>
</evidence>
<dbReference type="GO" id="GO:0008270">
    <property type="term" value="F:zinc ion binding"/>
    <property type="evidence" value="ECO:0007669"/>
    <property type="project" value="UniProtKB-KW"/>
</dbReference>
<reference evidence="9 10" key="1">
    <citation type="submission" date="2023-11" db="EMBL/GenBank/DDBJ databases">
        <authorList>
            <person name="Hedman E."/>
            <person name="Englund M."/>
            <person name="Stromberg M."/>
            <person name="Nyberg Akerstrom W."/>
            <person name="Nylinder S."/>
            <person name="Jareborg N."/>
            <person name="Kallberg Y."/>
            <person name="Kronander E."/>
        </authorList>
    </citation>
    <scope>NUCLEOTIDE SEQUENCE [LARGE SCALE GENOMIC DNA]</scope>
</reference>
<evidence type="ECO:0000256" key="2">
    <source>
        <dbReference type="ARBA" id="ARBA00022771"/>
    </source>
</evidence>
<keyword evidence="4 5" id="KW-0238">DNA-binding</keyword>
<comment type="caution">
    <text evidence="9">The sequence shown here is derived from an EMBL/GenBank/DDBJ whole genome shotgun (WGS) entry which is preliminary data.</text>
</comment>
<dbReference type="EMBL" id="CAVLGL010000089">
    <property type="protein sequence ID" value="CAK1593756.1"/>
    <property type="molecule type" value="Genomic_DNA"/>
</dbReference>
<keyword evidence="2 5" id="KW-0863">Zinc-finger</keyword>
<evidence type="ECO:0000313" key="9">
    <source>
        <dbReference type="EMBL" id="CAK1593756.1"/>
    </source>
</evidence>
<dbReference type="Pfam" id="PF21787">
    <property type="entry name" value="TNP-like_RNaseH_N"/>
    <property type="match status" value="1"/>
</dbReference>
<dbReference type="InterPro" id="IPR006612">
    <property type="entry name" value="THAP_Znf"/>
</dbReference>
<dbReference type="EMBL" id="CAVLGL010000089">
    <property type="protein sequence ID" value="CAK1593754.1"/>
    <property type="molecule type" value="Genomic_DNA"/>
</dbReference>
<dbReference type="InterPro" id="IPR048365">
    <property type="entry name" value="TNP-like_RNaseH_N"/>
</dbReference>
<dbReference type="Pfam" id="PF21789">
    <property type="entry name" value="TNP-like_RNaseH_C"/>
    <property type="match status" value="1"/>
</dbReference>
<accession>A0AAV1LE15</accession>
<organism evidence="9 10">
    <name type="scientific">Parnassius mnemosyne</name>
    <name type="common">clouded apollo</name>
    <dbReference type="NCBI Taxonomy" id="213953"/>
    <lineage>
        <taxon>Eukaryota</taxon>
        <taxon>Metazoa</taxon>
        <taxon>Ecdysozoa</taxon>
        <taxon>Arthropoda</taxon>
        <taxon>Hexapoda</taxon>
        <taxon>Insecta</taxon>
        <taxon>Pterygota</taxon>
        <taxon>Neoptera</taxon>
        <taxon>Endopterygota</taxon>
        <taxon>Lepidoptera</taxon>
        <taxon>Glossata</taxon>
        <taxon>Ditrysia</taxon>
        <taxon>Papilionoidea</taxon>
        <taxon>Papilionidae</taxon>
        <taxon>Parnassiinae</taxon>
        <taxon>Parnassini</taxon>
        <taxon>Parnassius</taxon>
        <taxon>Driopa</taxon>
    </lineage>
</organism>
<dbReference type="GO" id="GO:0003677">
    <property type="term" value="F:DNA binding"/>
    <property type="evidence" value="ECO:0007669"/>
    <property type="project" value="UniProtKB-UniRule"/>
</dbReference>
<dbReference type="SMART" id="SM00980">
    <property type="entry name" value="THAP"/>
    <property type="match status" value="1"/>
</dbReference>
<dbReference type="PANTHER" id="PTHR47577">
    <property type="entry name" value="THAP DOMAIN-CONTAINING PROTEIN 6"/>
    <property type="match status" value="1"/>
</dbReference>
<keyword evidence="1" id="KW-0479">Metal-binding</keyword>
<name>A0AAV1LE15_9NEOP</name>
<dbReference type="AlphaFoldDB" id="A0AAV1LE15"/>
<evidence type="ECO:0000256" key="6">
    <source>
        <dbReference type="SAM" id="MobiDB-lite"/>
    </source>
</evidence>
<dbReference type="Pfam" id="PF21788">
    <property type="entry name" value="TNP-like_GBD"/>
    <property type="match status" value="1"/>
</dbReference>
<evidence type="ECO:0000256" key="5">
    <source>
        <dbReference type="PROSITE-ProRule" id="PRU00309"/>
    </source>
</evidence>
<dbReference type="PANTHER" id="PTHR47577:SF2">
    <property type="entry name" value="THAP DOMAIN CONTAINING 9"/>
    <property type="match status" value="1"/>
</dbReference>
<dbReference type="PROSITE" id="PS50950">
    <property type="entry name" value="ZF_THAP"/>
    <property type="match status" value="1"/>
</dbReference>
<keyword evidence="10" id="KW-1185">Reference proteome</keyword>